<sequence>MPPLGGVYYSGLISRFPRKASPSVSASRRTMDSLAPTPLSSSSWSRSSRCPSATSLPGHAFGGICFFFPSLFPSLSSPAGTSPLTYRAGGGCNPPMASGVPQ</sequence>
<feature type="region of interest" description="Disordered" evidence="1">
    <location>
        <begin position="18"/>
        <end position="53"/>
    </location>
</feature>
<proteinExistence type="predicted"/>
<comment type="caution">
    <text evidence="2">The sequence shown here is derived from an EMBL/GenBank/DDBJ whole genome shotgun (WGS) entry which is preliminary data.</text>
</comment>
<reference evidence="2 3" key="1">
    <citation type="submission" date="2024-07" db="EMBL/GenBank/DDBJ databases">
        <title>Section-level genome sequencing and comparative genomics of Aspergillus sections Usti and Cavernicolus.</title>
        <authorList>
            <consortium name="Lawrence Berkeley National Laboratory"/>
            <person name="Nybo J.L."/>
            <person name="Vesth T.C."/>
            <person name="Theobald S."/>
            <person name="Frisvad J.C."/>
            <person name="Larsen T.O."/>
            <person name="Kjaerboelling I."/>
            <person name="Rothschild-Mancinelli K."/>
            <person name="Lyhne E.K."/>
            <person name="Kogle M.E."/>
            <person name="Barry K."/>
            <person name="Clum A."/>
            <person name="Na H."/>
            <person name="Ledsgaard L."/>
            <person name="Lin J."/>
            <person name="Lipzen A."/>
            <person name="Kuo A."/>
            <person name="Riley R."/>
            <person name="Mondo S."/>
            <person name="Labutti K."/>
            <person name="Haridas S."/>
            <person name="Pangalinan J."/>
            <person name="Salamov A.A."/>
            <person name="Simmons B.A."/>
            <person name="Magnuson J.K."/>
            <person name="Chen J."/>
            <person name="Drula E."/>
            <person name="Henrissat B."/>
            <person name="Wiebenga A."/>
            <person name="Lubbers R.J."/>
            <person name="Gomes A.C."/>
            <person name="Makela M.R."/>
            <person name="Stajich J."/>
            <person name="Grigoriev I.V."/>
            <person name="Mortensen U.H."/>
            <person name="De Vries R.P."/>
            <person name="Baker S.E."/>
            <person name="Andersen M.R."/>
        </authorList>
    </citation>
    <scope>NUCLEOTIDE SEQUENCE [LARGE SCALE GENOMIC DNA]</scope>
    <source>
        <strain evidence="2 3">CBS 588.65</strain>
    </source>
</reference>
<gene>
    <name evidence="2" type="ORF">BJX63DRAFT_352935</name>
</gene>
<name>A0ABR4H298_9EURO</name>
<accession>A0ABR4H298</accession>
<feature type="region of interest" description="Disordered" evidence="1">
    <location>
        <begin position="83"/>
        <end position="102"/>
    </location>
</feature>
<organism evidence="2 3">
    <name type="scientific">Aspergillus granulosus</name>
    <dbReference type="NCBI Taxonomy" id="176169"/>
    <lineage>
        <taxon>Eukaryota</taxon>
        <taxon>Fungi</taxon>
        <taxon>Dikarya</taxon>
        <taxon>Ascomycota</taxon>
        <taxon>Pezizomycotina</taxon>
        <taxon>Eurotiomycetes</taxon>
        <taxon>Eurotiomycetidae</taxon>
        <taxon>Eurotiales</taxon>
        <taxon>Aspergillaceae</taxon>
        <taxon>Aspergillus</taxon>
        <taxon>Aspergillus subgen. Nidulantes</taxon>
    </lineage>
</organism>
<evidence type="ECO:0000313" key="2">
    <source>
        <dbReference type="EMBL" id="KAL2809516.1"/>
    </source>
</evidence>
<dbReference type="Proteomes" id="UP001610334">
    <property type="component" value="Unassembled WGS sequence"/>
</dbReference>
<keyword evidence="3" id="KW-1185">Reference proteome</keyword>
<feature type="compositionally biased region" description="Low complexity" evidence="1">
    <location>
        <begin position="33"/>
        <end position="53"/>
    </location>
</feature>
<evidence type="ECO:0000313" key="3">
    <source>
        <dbReference type="Proteomes" id="UP001610334"/>
    </source>
</evidence>
<evidence type="ECO:0000256" key="1">
    <source>
        <dbReference type="SAM" id="MobiDB-lite"/>
    </source>
</evidence>
<dbReference type="EMBL" id="JBFXLT010000087">
    <property type="protein sequence ID" value="KAL2809516.1"/>
    <property type="molecule type" value="Genomic_DNA"/>
</dbReference>
<protein>
    <submittedName>
        <fullName evidence="2">Uncharacterized protein</fullName>
    </submittedName>
</protein>